<gene>
    <name evidence="2" type="ORF">EDD36DRAFT_471996</name>
</gene>
<dbReference type="EMBL" id="MU404351">
    <property type="protein sequence ID" value="KAI1616623.1"/>
    <property type="molecule type" value="Genomic_DNA"/>
</dbReference>
<sequence length="753" mass="83663">MGRKPHPLITEFYIRGAKVCDTSNRYDHTCRKCGEHVPKGRIENLQAHLTKHCTALNKFERVKILLRFHDLARPNVRPNIDPNYVEPDDLTAGTAPTPARAPAAATEEQDFDALNVLAEASRQVGHNAQAPFDFAALHTVRHDDFDPTGQDFAHTQAVPTQSDGHVAALVAAQDVVDPQLDAHFDNDEDFLAAPEMLAKNNVISTTMPPDFSQVFSYNPNEVSVTQDGLLSPNLVTTQSQALTAMSAGEAFDRTMMEMEIENGTPLDDLMSDTLPQGQAFHLSALFETQPVPRESTTSQTLVSTTSETIGSVPGFRPIAMNPNGQATQNMLRSKAVADPKVRGPMTNEKKEQSRATRKVGACMRCRMLRKPCGDTPDPCKLCASVQNPRYWKKCLRGSVKDKYPLYRVSAYRTTLFQETELMKRATINDKIDANIEAFHFDEYKVILTCREVKPKTRLFSPANAQDANLPFGDAGIVVIDAGIPNDNGPRVERYLKAITPAVIMRERSAIIKACLNYAVSLNVPPQVVVTAKDDKNPIPDVIDLWTVTALLTNPDWKENFVVVADGTDGTDGTEERTVIGADSSSYAYFMVSLQFRAMLEKRADALYRAVVGHFDKRVYDPLKVPGFDTLLAAIIFLNCAERMSWQFRVWENEQSRPFRWVCDESPDAYADKGEKLAEAVQLALSLRQLDPKLAIDTESGLLAVQNEEDDTLALFLATAQIPGDFATRHENAAFNQFDYRSLDGSLFRSLLEV</sequence>
<feature type="region of interest" description="Disordered" evidence="1">
    <location>
        <begin position="79"/>
        <end position="99"/>
    </location>
</feature>
<reference evidence="2" key="1">
    <citation type="journal article" date="2022" name="bioRxiv">
        <title>Deciphering the potential niche of two novel black yeast fungi from a biological soil crust based on their genomes, phenotypes, and melanin regulation.</title>
        <authorList>
            <consortium name="DOE Joint Genome Institute"/>
            <person name="Carr E.C."/>
            <person name="Barton Q."/>
            <person name="Grambo S."/>
            <person name="Sullivan M."/>
            <person name="Renfro C.M."/>
            <person name="Kuo A."/>
            <person name="Pangilinan J."/>
            <person name="Lipzen A."/>
            <person name="Keymanesh K."/>
            <person name="Savage E."/>
            <person name="Barry K."/>
            <person name="Grigoriev I.V."/>
            <person name="Riekhof W.R."/>
            <person name="Harris S.S."/>
        </authorList>
    </citation>
    <scope>NUCLEOTIDE SEQUENCE</scope>
    <source>
        <strain evidence="2">JF 03-4F</strain>
    </source>
</reference>
<dbReference type="AlphaFoldDB" id="A0AAN6E483"/>
<evidence type="ECO:0000256" key="1">
    <source>
        <dbReference type="SAM" id="MobiDB-lite"/>
    </source>
</evidence>
<name>A0AAN6E483_9EURO</name>
<comment type="caution">
    <text evidence="2">The sequence shown here is derived from an EMBL/GenBank/DDBJ whole genome shotgun (WGS) entry which is preliminary data.</text>
</comment>
<protein>
    <submittedName>
        <fullName evidence="2">Uncharacterized protein</fullName>
    </submittedName>
</protein>
<accession>A0AAN6E483</accession>
<proteinExistence type="predicted"/>
<dbReference type="PANTHER" id="PTHR35392">
    <property type="entry name" value="ZN(II)2CYS6 TRANSCRIPTION FACTOR (EUROFUNG)-RELATED-RELATED"/>
    <property type="match status" value="1"/>
</dbReference>
<dbReference type="Proteomes" id="UP001203852">
    <property type="component" value="Unassembled WGS sequence"/>
</dbReference>
<dbReference type="PANTHER" id="PTHR35392:SF2">
    <property type="entry name" value="ZN(II)2CYS6 TRANSCRIPTION FACTOR (EUROFUNG)"/>
    <property type="match status" value="1"/>
</dbReference>
<evidence type="ECO:0000313" key="3">
    <source>
        <dbReference type="Proteomes" id="UP001203852"/>
    </source>
</evidence>
<organism evidence="2 3">
    <name type="scientific">Exophiala viscosa</name>
    <dbReference type="NCBI Taxonomy" id="2486360"/>
    <lineage>
        <taxon>Eukaryota</taxon>
        <taxon>Fungi</taxon>
        <taxon>Dikarya</taxon>
        <taxon>Ascomycota</taxon>
        <taxon>Pezizomycotina</taxon>
        <taxon>Eurotiomycetes</taxon>
        <taxon>Chaetothyriomycetidae</taxon>
        <taxon>Chaetothyriales</taxon>
        <taxon>Herpotrichiellaceae</taxon>
        <taxon>Exophiala</taxon>
    </lineage>
</organism>
<dbReference type="InterPro" id="IPR052973">
    <property type="entry name" value="Fungal_sec-metab_reg_TF"/>
</dbReference>
<keyword evidence="3" id="KW-1185">Reference proteome</keyword>
<evidence type="ECO:0000313" key="2">
    <source>
        <dbReference type="EMBL" id="KAI1616623.1"/>
    </source>
</evidence>